<dbReference type="RefSeq" id="WP_062019352.1">
    <property type="nucleotide sequence ID" value="NZ_LQQC01000002.1"/>
</dbReference>
<dbReference type="PATRIC" id="fig|479117.4.peg.81"/>
<sequence length="360" mass="38546">MNLTATTGVWAGTEPREAFSAAVSASGEGLPAIPQIAQPAEGGTRWALDFLAPAAGMLDLPVDLSPAGWRLARGEGREQRLSRSHTSQILDAVEEYCDERPTFLTLPGPWHLIRHMTLPTGAPVLSDFGAVRDVLQAYAFAVQAHLAEVERRTGQAPRVRIVERHLDPILTGSVPTDSGFRTLPALPEQAVFTGLQSFLARCGENPLLHVPKLATVRIGGKAIRHADQLLDIGARSIVVDLPAGGAARSDGASSEGTAGDSPVGLARWERLAEWVDAGHEVWLKFPHTIQRARLSQTLALVWEPWRRIGMSRASAAQFGVLTGLAEPGSAGLLPSRADTGTCRSLMEAATDIHDALKEEE</sequence>
<evidence type="ECO:0000313" key="2">
    <source>
        <dbReference type="Proteomes" id="UP000243589"/>
    </source>
</evidence>
<name>A0A150HBZ2_9MICO</name>
<dbReference type="EMBL" id="LQQC01000002">
    <property type="protein sequence ID" value="KXZ59613.1"/>
    <property type="molecule type" value="Genomic_DNA"/>
</dbReference>
<proteinExistence type="predicted"/>
<organism evidence="1 2">
    <name type="scientific">Brevibacterium ravenspurgense</name>
    <dbReference type="NCBI Taxonomy" id="479117"/>
    <lineage>
        <taxon>Bacteria</taxon>
        <taxon>Bacillati</taxon>
        <taxon>Actinomycetota</taxon>
        <taxon>Actinomycetes</taxon>
        <taxon>Micrococcales</taxon>
        <taxon>Brevibacteriaceae</taxon>
        <taxon>Brevibacterium</taxon>
    </lineage>
</organism>
<gene>
    <name evidence="1" type="ORF">Bravens_00083</name>
</gene>
<keyword evidence="2" id="KW-1185">Reference proteome</keyword>
<accession>A0A150HBZ2</accession>
<reference evidence="1 2" key="1">
    <citation type="submission" date="2016-01" db="EMBL/GenBank/DDBJ databases">
        <title>Use of Whole Genome Sequencing to ascertain that Brevibacterium massiliense (Roux, Raoult 2009) is a later heterotypic synonym of Brevibacterium ravenspurgense (Mages 2008).</title>
        <authorList>
            <person name="Bernier A.-M."/>
            <person name="Burdz T."/>
            <person name="Huynh C."/>
            <person name="Pachecho A.L."/>
            <person name="Wiebe D."/>
            <person name="Bonner C."/>
            <person name="Bernard K."/>
        </authorList>
    </citation>
    <scope>NUCLEOTIDE SEQUENCE [LARGE SCALE GENOMIC DNA]</scope>
    <source>
        <strain evidence="1 2">CCUG56047</strain>
    </source>
</reference>
<comment type="caution">
    <text evidence="1">The sequence shown here is derived from an EMBL/GenBank/DDBJ whole genome shotgun (WGS) entry which is preliminary data.</text>
</comment>
<dbReference type="Proteomes" id="UP000243589">
    <property type="component" value="Unassembled WGS sequence"/>
</dbReference>
<protein>
    <submittedName>
        <fullName evidence="1">Uncharacterized protein</fullName>
    </submittedName>
</protein>
<evidence type="ECO:0000313" key="1">
    <source>
        <dbReference type="EMBL" id="KXZ59613.1"/>
    </source>
</evidence>
<dbReference type="AlphaFoldDB" id="A0A150HBZ2"/>